<feature type="region of interest" description="Disordered" evidence="1">
    <location>
        <begin position="1"/>
        <end position="28"/>
    </location>
</feature>
<evidence type="ECO:0000313" key="3">
    <source>
        <dbReference type="Proteomes" id="UP000316621"/>
    </source>
</evidence>
<accession>A0A4Y7KHC4</accession>
<dbReference type="Gramene" id="RZC72754">
    <property type="protein sequence ID" value="RZC72754"/>
    <property type="gene ID" value="C5167_048231"/>
</dbReference>
<sequence>MVTFGGVNEKSKLICPSGVEQNPAPPAPIESLDTEVQKLAWHTSNELIEGKSFEPRFFSHVKVEGSSDTDEHHHVTKKPYHDEICQLDESPVEHEHWHTTL</sequence>
<protein>
    <submittedName>
        <fullName evidence="2">Uncharacterized protein</fullName>
    </submittedName>
</protein>
<proteinExistence type="predicted"/>
<gene>
    <name evidence="2" type="ORF">C5167_048231</name>
</gene>
<evidence type="ECO:0000313" key="2">
    <source>
        <dbReference type="EMBL" id="RZC72754.1"/>
    </source>
</evidence>
<dbReference type="Proteomes" id="UP000316621">
    <property type="component" value="Chromosome 8"/>
</dbReference>
<organism evidence="2 3">
    <name type="scientific">Papaver somniferum</name>
    <name type="common">Opium poppy</name>
    <dbReference type="NCBI Taxonomy" id="3469"/>
    <lineage>
        <taxon>Eukaryota</taxon>
        <taxon>Viridiplantae</taxon>
        <taxon>Streptophyta</taxon>
        <taxon>Embryophyta</taxon>
        <taxon>Tracheophyta</taxon>
        <taxon>Spermatophyta</taxon>
        <taxon>Magnoliopsida</taxon>
        <taxon>Ranunculales</taxon>
        <taxon>Papaveraceae</taxon>
        <taxon>Papaveroideae</taxon>
        <taxon>Papaver</taxon>
    </lineage>
</organism>
<keyword evidence="3" id="KW-1185">Reference proteome</keyword>
<dbReference type="AlphaFoldDB" id="A0A4Y7KHC4"/>
<name>A0A4Y7KHC4_PAPSO</name>
<reference evidence="2 3" key="1">
    <citation type="journal article" date="2018" name="Science">
        <title>The opium poppy genome and morphinan production.</title>
        <authorList>
            <person name="Guo L."/>
            <person name="Winzer T."/>
            <person name="Yang X."/>
            <person name="Li Y."/>
            <person name="Ning Z."/>
            <person name="He Z."/>
            <person name="Teodor R."/>
            <person name="Lu Y."/>
            <person name="Bowser T.A."/>
            <person name="Graham I.A."/>
            <person name="Ye K."/>
        </authorList>
    </citation>
    <scope>NUCLEOTIDE SEQUENCE [LARGE SCALE GENOMIC DNA]</scope>
    <source>
        <strain evidence="3">cv. HN1</strain>
        <tissue evidence="2">Leaves</tissue>
    </source>
</reference>
<dbReference type="EMBL" id="CM010722">
    <property type="protein sequence ID" value="RZC72754.1"/>
    <property type="molecule type" value="Genomic_DNA"/>
</dbReference>
<evidence type="ECO:0000256" key="1">
    <source>
        <dbReference type="SAM" id="MobiDB-lite"/>
    </source>
</evidence>